<dbReference type="AlphaFoldDB" id="A0A183HYI9"/>
<keyword evidence="2" id="KW-1185">Reference proteome</keyword>
<reference evidence="3" key="1">
    <citation type="submission" date="2016-06" db="UniProtKB">
        <authorList>
            <consortium name="WormBaseParasite"/>
        </authorList>
    </citation>
    <scope>IDENTIFICATION</scope>
</reference>
<evidence type="ECO:0000313" key="2">
    <source>
        <dbReference type="Proteomes" id="UP000267606"/>
    </source>
</evidence>
<dbReference type="InterPro" id="IPR009072">
    <property type="entry name" value="Histone-fold"/>
</dbReference>
<reference evidence="1 2" key="2">
    <citation type="submission" date="2018-11" db="EMBL/GenBank/DDBJ databases">
        <authorList>
            <consortium name="Pathogen Informatics"/>
        </authorList>
    </citation>
    <scope>NUCLEOTIDE SEQUENCE [LARGE SCALE GENOMIC DNA]</scope>
</reference>
<dbReference type="STRING" id="387005.A0A183HYI9"/>
<dbReference type="WBParaSite" id="OFLC_0001255201-mRNA-1">
    <property type="protein sequence ID" value="OFLC_0001255201-mRNA-1"/>
    <property type="gene ID" value="OFLC_0001255201"/>
</dbReference>
<name>A0A183HYI9_9BILA</name>
<dbReference type="EMBL" id="UZAJ01039866">
    <property type="protein sequence ID" value="VDP11585.1"/>
    <property type="molecule type" value="Genomic_DNA"/>
</dbReference>
<evidence type="ECO:0000313" key="3">
    <source>
        <dbReference type="WBParaSite" id="OFLC_0001255201-mRNA-1"/>
    </source>
</evidence>
<proteinExistence type="predicted"/>
<evidence type="ECO:0000313" key="1">
    <source>
        <dbReference type="EMBL" id="VDP11585.1"/>
    </source>
</evidence>
<protein>
    <submittedName>
        <fullName evidence="3">GLOBIN domain-containing protein</fullName>
    </submittedName>
</protein>
<organism evidence="3">
    <name type="scientific">Onchocerca flexuosa</name>
    <dbReference type="NCBI Taxonomy" id="387005"/>
    <lineage>
        <taxon>Eukaryota</taxon>
        <taxon>Metazoa</taxon>
        <taxon>Ecdysozoa</taxon>
        <taxon>Nematoda</taxon>
        <taxon>Chromadorea</taxon>
        <taxon>Rhabditida</taxon>
        <taxon>Spirurina</taxon>
        <taxon>Spiruromorpha</taxon>
        <taxon>Filarioidea</taxon>
        <taxon>Onchocercidae</taxon>
        <taxon>Onchocerca</taxon>
    </lineage>
</organism>
<dbReference type="GO" id="GO:0046982">
    <property type="term" value="F:protein heterodimerization activity"/>
    <property type="evidence" value="ECO:0007669"/>
    <property type="project" value="InterPro"/>
</dbReference>
<sequence>MDCRFFHAEGKGERRKDIRGTDRTHFSRSAAHHSMSISVGDDSSNRSLIANRHSQWKNQKVFIDRIYQMTSATRLFSKELGLWKLLLHPNGIEELISNNCHPGIGLDQAAAEHIQEILICLFFELLECHPQTVEDMERSMRTTLPASMFHWVIQVIPFSKIFIFSYYHYISFLYEAFGCSFKILPKHYTESHEKNFMINGMQTRKA</sequence>
<accession>A0A183HYI9</accession>
<dbReference type="Gene3D" id="1.10.20.10">
    <property type="entry name" value="Histone, subunit A"/>
    <property type="match status" value="1"/>
</dbReference>
<dbReference type="Proteomes" id="UP000267606">
    <property type="component" value="Unassembled WGS sequence"/>
</dbReference>
<gene>
    <name evidence="1" type="ORF">OFLC_LOCUS12551</name>
</gene>